<dbReference type="FunFam" id="3.40.50.720:FF:000203">
    <property type="entry name" value="D-3-phosphoglycerate dehydrogenase (SerA)"/>
    <property type="match status" value="1"/>
</dbReference>
<dbReference type="Proteomes" id="UP000053669">
    <property type="component" value="Unassembled WGS sequence"/>
</dbReference>
<keyword evidence="3" id="KW-0520">NAD</keyword>
<keyword evidence="2 4" id="KW-0560">Oxidoreductase</keyword>
<dbReference type="InterPro" id="IPR006139">
    <property type="entry name" value="D-isomer_2_OHA_DH_cat_dom"/>
</dbReference>
<dbReference type="PANTHER" id="PTHR10996:SF283">
    <property type="entry name" value="GLYOXYLATE_HYDROXYPYRUVATE REDUCTASE B"/>
    <property type="match status" value="1"/>
</dbReference>
<dbReference type="Gene3D" id="3.40.50.720">
    <property type="entry name" value="NAD(P)-binding Rossmann-like Domain"/>
    <property type="match status" value="2"/>
</dbReference>
<dbReference type="InterPro" id="IPR050223">
    <property type="entry name" value="D-isomer_2-hydroxyacid_DH"/>
</dbReference>
<evidence type="ECO:0000259" key="6">
    <source>
        <dbReference type="Pfam" id="PF02826"/>
    </source>
</evidence>
<dbReference type="Pfam" id="PF02826">
    <property type="entry name" value="2-Hacid_dh_C"/>
    <property type="match status" value="1"/>
</dbReference>
<evidence type="ECO:0000256" key="4">
    <source>
        <dbReference type="RuleBase" id="RU003719"/>
    </source>
</evidence>
<dbReference type="SUPFAM" id="SSF52283">
    <property type="entry name" value="Formate/glycerate dehydrogenase catalytic domain-like"/>
    <property type="match status" value="1"/>
</dbReference>
<dbReference type="CDD" id="cd05301">
    <property type="entry name" value="GDH"/>
    <property type="match status" value="1"/>
</dbReference>
<dbReference type="GO" id="GO:0005829">
    <property type="term" value="C:cytosol"/>
    <property type="evidence" value="ECO:0007669"/>
    <property type="project" value="TreeGrafter"/>
</dbReference>
<name>A0A101RM76_9ACTN</name>
<dbReference type="SUPFAM" id="SSF51735">
    <property type="entry name" value="NAD(P)-binding Rossmann-fold domains"/>
    <property type="match status" value="1"/>
</dbReference>
<dbReference type="RefSeq" id="WP_059211072.1">
    <property type="nucleotide sequence ID" value="NZ_KQ948677.1"/>
</dbReference>
<dbReference type="PANTHER" id="PTHR10996">
    <property type="entry name" value="2-HYDROXYACID DEHYDROGENASE-RELATED"/>
    <property type="match status" value="1"/>
</dbReference>
<gene>
    <name evidence="7" type="ORF">AQJ46_44545</name>
</gene>
<evidence type="ECO:0000256" key="2">
    <source>
        <dbReference type="ARBA" id="ARBA00023002"/>
    </source>
</evidence>
<sequence length="329" mass="34613">MTIRVLATRQELPGFGLQRLADDTEVVFWQDPAKPGPDELAAIAPGSTGILALGNDPMDAALMDAAGPSLRVIALASMGFDNVDRAAAAERGIVVTHTPGVLAETTADLTFALILAARRRLGAAAASLARGEWDLFRMNDYLGLDIHGATVGLIGYGQIGRAVARRAQGFGMRVIHHDPYAADDALSTSVSLETLLAEADILSLHVPLTEETRHLISHRELAAMKPTATLVSTSRGGVVDEQALLKAIQEGGLHSVGLDVFEREPMGEELSPLVAEPYIVTLPHIGSATDSTRAAMVDLAVDNILDVLQDRPARTPLPGTTAVPGGVHA</sequence>
<proteinExistence type="inferred from homology"/>
<feature type="domain" description="D-isomer specific 2-hydroxyacid dehydrogenase NAD-binding" evidence="6">
    <location>
        <begin position="111"/>
        <end position="286"/>
    </location>
</feature>
<feature type="domain" description="D-isomer specific 2-hydroxyacid dehydrogenase catalytic" evidence="5">
    <location>
        <begin position="19"/>
        <end position="315"/>
    </location>
</feature>
<evidence type="ECO:0000313" key="8">
    <source>
        <dbReference type="Proteomes" id="UP000053669"/>
    </source>
</evidence>
<dbReference type="GO" id="GO:0051287">
    <property type="term" value="F:NAD binding"/>
    <property type="evidence" value="ECO:0007669"/>
    <property type="project" value="InterPro"/>
</dbReference>
<dbReference type="InterPro" id="IPR036291">
    <property type="entry name" value="NAD(P)-bd_dom_sf"/>
</dbReference>
<evidence type="ECO:0000256" key="3">
    <source>
        <dbReference type="ARBA" id="ARBA00023027"/>
    </source>
</evidence>
<dbReference type="GO" id="GO:0016618">
    <property type="term" value="F:hydroxypyruvate reductase [NAD(P)H] activity"/>
    <property type="evidence" value="ECO:0007669"/>
    <property type="project" value="TreeGrafter"/>
</dbReference>
<comment type="similarity">
    <text evidence="1 4">Belongs to the D-isomer specific 2-hydroxyacid dehydrogenase family.</text>
</comment>
<dbReference type="Pfam" id="PF00389">
    <property type="entry name" value="2-Hacid_dh"/>
    <property type="match status" value="1"/>
</dbReference>
<comment type="caution">
    <text evidence="7">The sequence shown here is derived from an EMBL/GenBank/DDBJ whole genome shotgun (WGS) entry which is preliminary data.</text>
</comment>
<dbReference type="AlphaFoldDB" id="A0A101RM76"/>
<dbReference type="GO" id="GO:0030267">
    <property type="term" value="F:glyoxylate reductase (NADPH) activity"/>
    <property type="evidence" value="ECO:0007669"/>
    <property type="project" value="TreeGrafter"/>
</dbReference>
<evidence type="ECO:0000313" key="7">
    <source>
        <dbReference type="EMBL" id="KUN58060.1"/>
    </source>
</evidence>
<protein>
    <submittedName>
        <fullName evidence="7">D-glycerate dehydrogenase</fullName>
    </submittedName>
</protein>
<dbReference type="InterPro" id="IPR006140">
    <property type="entry name" value="D-isomer_DH_NAD-bd"/>
</dbReference>
<reference evidence="7 8" key="1">
    <citation type="submission" date="2015-10" db="EMBL/GenBank/DDBJ databases">
        <title>Draft genome sequence of Streptomyces canus DSM 40017, type strain for the species Streptomyces canus.</title>
        <authorList>
            <person name="Ruckert C."/>
            <person name="Winkler A."/>
            <person name="Kalinowski J."/>
            <person name="Kampfer P."/>
            <person name="Glaeser S."/>
        </authorList>
    </citation>
    <scope>NUCLEOTIDE SEQUENCE [LARGE SCALE GENOMIC DNA]</scope>
    <source>
        <strain evidence="7 8">DSM 40017</strain>
    </source>
</reference>
<dbReference type="PROSITE" id="PS00670">
    <property type="entry name" value="D_2_HYDROXYACID_DH_2"/>
    <property type="match status" value="1"/>
</dbReference>
<accession>A0A101RM76</accession>
<dbReference type="STRING" id="58343.AQJ46_44545"/>
<dbReference type="EMBL" id="LMWU01000065">
    <property type="protein sequence ID" value="KUN58060.1"/>
    <property type="molecule type" value="Genomic_DNA"/>
</dbReference>
<organism evidence="7 8">
    <name type="scientific">Streptomyces canus</name>
    <dbReference type="NCBI Taxonomy" id="58343"/>
    <lineage>
        <taxon>Bacteria</taxon>
        <taxon>Bacillati</taxon>
        <taxon>Actinomycetota</taxon>
        <taxon>Actinomycetes</taxon>
        <taxon>Kitasatosporales</taxon>
        <taxon>Streptomycetaceae</taxon>
        <taxon>Streptomyces</taxon>
        <taxon>Streptomyces aurantiacus group</taxon>
    </lineage>
</organism>
<evidence type="ECO:0000259" key="5">
    <source>
        <dbReference type="Pfam" id="PF00389"/>
    </source>
</evidence>
<dbReference type="InterPro" id="IPR029753">
    <property type="entry name" value="D-isomer_DH_CS"/>
</dbReference>
<evidence type="ECO:0000256" key="1">
    <source>
        <dbReference type="ARBA" id="ARBA00005854"/>
    </source>
</evidence>